<dbReference type="InterPro" id="IPR041218">
    <property type="entry name" value="DUF5606"/>
</dbReference>
<evidence type="ECO:0000313" key="4">
    <source>
        <dbReference type="EMBL" id="MFD2834384.1"/>
    </source>
</evidence>
<feature type="region of interest" description="Disordered" evidence="1">
    <location>
        <begin position="127"/>
        <end position="148"/>
    </location>
</feature>
<accession>A0ABW5X9N0</accession>
<dbReference type="Gene3D" id="1.10.10.1650">
    <property type="match status" value="1"/>
</dbReference>
<gene>
    <name evidence="4" type="ORF">ACFSYS_13915</name>
</gene>
<reference evidence="5" key="1">
    <citation type="journal article" date="2019" name="Int. J. Syst. Evol. Microbiol.">
        <title>The Global Catalogue of Microorganisms (GCM) 10K type strain sequencing project: providing services to taxonomists for standard genome sequencing and annotation.</title>
        <authorList>
            <consortium name="The Broad Institute Genomics Platform"/>
            <consortium name="The Broad Institute Genome Sequencing Center for Infectious Disease"/>
            <person name="Wu L."/>
            <person name="Ma J."/>
        </authorList>
    </citation>
    <scope>NUCLEOTIDE SEQUENCE [LARGE SCALE GENOMIC DNA]</scope>
    <source>
        <strain evidence="5">KCTC 52925</strain>
    </source>
</reference>
<evidence type="ECO:0000256" key="1">
    <source>
        <dbReference type="SAM" id="MobiDB-lite"/>
    </source>
</evidence>
<protein>
    <submittedName>
        <fullName evidence="4">DUF5606 domain-containing protein</fullName>
    </submittedName>
</protein>
<organism evidence="4 5">
    <name type="scientific">Christiangramia antarctica</name>
    <dbReference type="NCBI Taxonomy" id="2058158"/>
    <lineage>
        <taxon>Bacteria</taxon>
        <taxon>Pseudomonadati</taxon>
        <taxon>Bacteroidota</taxon>
        <taxon>Flavobacteriia</taxon>
        <taxon>Flavobacteriales</taxon>
        <taxon>Flavobacteriaceae</taxon>
        <taxon>Christiangramia</taxon>
    </lineage>
</organism>
<feature type="domain" description="DUF5606" evidence="2">
    <location>
        <begin position="3"/>
        <end position="48"/>
    </location>
</feature>
<dbReference type="Pfam" id="PF18347">
    <property type="entry name" value="DUF5606"/>
    <property type="match status" value="1"/>
</dbReference>
<dbReference type="Gene3D" id="2.30.30.730">
    <property type="match status" value="1"/>
</dbReference>
<evidence type="ECO:0000259" key="3">
    <source>
        <dbReference type="Pfam" id="PF21186"/>
    </source>
</evidence>
<dbReference type="Proteomes" id="UP001597438">
    <property type="component" value="Unassembled WGS sequence"/>
</dbReference>
<dbReference type="Pfam" id="PF21186">
    <property type="entry name" value="DUF6852"/>
    <property type="match status" value="1"/>
</dbReference>
<dbReference type="InterPro" id="IPR049281">
    <property type="entry name" value="BVU_3817-like_C_sf"/>
</dbReference>
<evidence type="ECO:0000259" key="2">
    <source>
        <dbReference type="Pfam" id="PF18347"/>
    </source>
</evidence>
<sequence length="148" mass="17056">MGLDKILAISGKPGLYELTAQTRGGFIAKSMLDGKKIAVNMRHNVSILSEIAIYTYTEEVPLGEVFKKIKEKENGEKALSHKASKKEMENYFSEVLPDYDEDRVYASDMKKMLQWYNLLVENDFTDFSKEDETEEKKDSKPKDKDEEE</sequence>
<dbReference type="InterPro" id="IPR049280">
    <property type="entry name" value="DUF6852"/>
</dbReference>
<keyword evidence="5" id="KW-1185">Reference proteome</keyword>
<comment type="caution">
    <text evidence="4">The sequence shown here is derived from an EMBL/GenBank/DDBJ whole genome shotgun (WGS) entry which is preliminary data.</text>
</comment>
<evidence type="ECO:0000313" key="5">
    <source>
        <dbReference type="Proteomes" id="UP001597438"/>
    </source>
</evidence>
<dbReference type="RefSeq" id="WP_251738989.1">
    <property type="nucleotide sequence ID" value="NZ_JBHUOJ010000032.1"/>
</dbReference>
<dbReference type="EMBL" id="JBHUOJ010000032">
    <property type="protein sequence ID" value="MFD2834384.1"/>
    <property type="molecule type" value="Genomic_DNA"/>
</dbReference>
<feature type="domain" description="DUF6852" evidence="3">
    <location>
        <begin position="51"/>
        <end position="119"/>
    </location>
</feature>
<name>A0ABW5X9N0_9FLAO</name>
<dbReference type="InterPro" id="IPR049282">
    <property type="entry name" value="BVU_3817_N_sf"/>
</dbReference>
<proteinExistence type="predicted"/>